<keyword evidence="2" id="KW-1185">Reference proteome</keyword>
<gene>
    <name evidence="1" type="ORF">J34TS1_15890</name>
</gene>
<dbReference type="EMBL" id="BORT01000005">
    <property type="protein sequence ID" value="GIO46824.1"/>
    <property type="molecule type" value="Genomic_DNA"/>
</dbReference>
<proteinExistence type="predicted"/>
<accession>A0A920CR78</accession>
<reference evidence="1 2" key="1">
    <citation type="submission" date="2021-03" db="EMBL/GenBank/DDBJ databases">
        <title>Antimicrobial resistance genes in bacteria isolated from Japanese honey, and their potential for conferring macrolide and lincosamide resistance in the American foulbrood pathogen Paenibacillus larvae.</title>
        <authorList>
            <person name="Okamoto M."/>
            <person name="Kumagai M."/>
            <person name="Kanamori H."/>
            <person name="Takamatsu D."/>
        </authorList>
    </citation>
    <scope>NUCLEOTIDE SEQUENCE [LARGE SCALE GENOMIC DNA]</scope>
    <source>
        <strain evidence="1 2">J34TS1</strain>
    </source>
</reference>
<evidence type="ECO:0000313" key="1">
    <source>
        <dbReference type="EMBL" id="GIO46824.1"/>
    </source>
</evidence>
<dbReference type="Pfam" id="PF14199">
    <property type="entry name" value="DUF4317"/>
    <property type="match status" value="1"/>
</dbReference>
<dbReference type="InterPro" id="IPR025466">
    <property type="entry name" value="DUF4317"/>
</dbReference>
<name>A0A920CR78_9BACL</name>
<evidence type="ECO:0000313" key="2">
    <source>
        <dbReference type="Proteomes" id="UP000682811"/>
    </source>
</evidence>
<comment type="caution">
    <text evidence="1">The sequence shown here is derived from an EMBL/GenBank/DDBJ whole genome shotgun (WGS) entry which is preliminary data.</text>
</comment>
<dbReference type="Proteomes" id="UP000682811">
    <property type="component" value="Unassembled WGS sequence"/>
</dbReference>
<sequence>MNKKEVAHIRKQFKLDNHLMQIYDILNVYTMKETNEIYHWGRSPFGLVDREKQELYMGNFKKLLTKRIGS</sequence>
<protein>
    <submittedName>
        <fullName evidence="1">Uncharacterized protein</fullName>
    </submittedName>
</protein>
<organism evidence="1 2">
    <name type="scientific">Paenibacillus azoreducens</name>
    <dbReference type="NCBI Taxonomy" id="116718"/>
    <lineage>
        <taxon>Bacteria</taxon>
        <taxon>Bacillati</taxon>
        <taxon>Bacillota</taxon>
        <taxon>Bacilli</taxon>
        <taxon>Bacillales</taxon>
        <taxon>Paenibacillaceae</taxon>
        <taxon>Paenibacillus</taxon>
    </lineage>
</organism>
<dbReference type="AlphaFoldDB" id="A0A920CR78"/>